<name>A0A1F4V947_UNCKA</name>
<proteinExistence type="predicted"/>
<evidence type="ECO:0008006" key="3">
    <source>
        <dbReference type="Google" id="ProtNLM"/>
    </source>
</evidence>
<reference evidence="1 2" key="1">
    <citation type="journal article" date="2016" name="Nat. Commun.">
        <title>Thousands of microbial genomes shed light on interconnected biogeochemical processes in an aquifer system.</title>
        <authorList>
            <person name="Anantharaman K."/>
            <person name="Brown C.T."/>
            <person name="Hug L.A."/>
            <person name="Sharon I."/>
            <person name="Castelle C.J."/>
            <person name="Probst A.J."/>
            <person name="Thomas B.C."/>
            <person name="Singh A."/>
            <person name="Wilkins M.J."/>
            <person name="Karaoz U."/>
            <person name="Brodie E.L."/>
            <person name="Williams K.H."/>
            <person name="Hubbard S.S."/>
            <person name="Banfield J.F."/>
        </authorList>
    </citation>
    <scope>NUCLEOTIDE SEQUENCE [LARGE SCALE GENOMIC DNA]</scope>
</reference>
<dbReference type="STRING" id="1802620.A3D91_04330"/>
<evidence type="ECO:0000313" key="2">
    <source>
        <dbReference type="Proteomes" id="UP000178127"/>
    </source>
</evidence>
<dbReference type="AlphaFoldDB" id="A0A1F4V947"/>
<organism evidence="1 2">
    <name type="scientific">candidate division WWE3 bacterium RIFCSPHIGHO2_02_FULL_38_14</name>
    <dbReference type="NCBI Taxonomy" id="1802620"/>
    <lineage>
        <taxon>Bacteria</taxon>
        <taxon>Katanobacteria</taxon>
    </lineage>
</organism>
<dbReference type="Proteomes" id="UP000178127">
    <property type="component" value="Unassembled WGS sequence"/>
</dbReference>
<gene>
    <name evidence="1" type="ORF">A3D91_04330</name>
</gene>
<accession>A0A1F4V947</accession>
<sequence length="306" mass="36447">MKKHFINTPKDRQTQRKFYSEVEKAIKRTLAYRSIFNYPLNYYQLSTYLITGKKIGNKALRKGLKKLEKKGHIKFENNLYSLSGVKNVNWEERKNSSISLINVHKYIFDSLKKVPWIKFIGVTGATAAFNAHDNDDIDVFIISQKNRLWITRLFVTMILKSLNKYRTDKNPIQKICPNIFIDENKMEWDKDKRSLYVAHEILMMHPVCDKQETYFRFVKNNSWIFDHLSNCRMDISNINIELGNSNSGFLVNIIEKILMNVQLMYMRRKITEEIATKNIIHFNKNDWSYKVLKDYSNILKKFNFEI</sequence>
<evidence type="ECO:0000313" key="1">
    <source>
        <dbReference type="EMBL" id="OGC53638.1"/>
    </source>
</evidence>
<comment type="caution">
    <text evidence="1">The sequence shown here is derived from an EMBL/GenBank/DDBJ whole genome shotgun (WGS) entry which is preliminary data.</text>
</comment>
<protein>
    <recommendedName>
        <fullName evidence="3">Polymerase nucleotidyl transferase domain-containing protein</fullName>
    </recommendedName>
</protein>
<dbReference type="EMBL" id="MEVD01000013">
    <property type="protein sequence ID" value="OGC53638.1"/>
    <property type="molecule type" value="Genomic_DNA"/>
</dbReference>